<evidence type="ECO:0000313" key="2">
    <source>
        <dbReference type="Proteomes" id="UP000789525"/>
    </source>
</evidence>
<organism evidence="1 2">
    <name type="scientific">Acaulospora colombiana</name>
    <dbReference type="NCBI Taxonomy" id="27376"/>
    <lineage>
        <taxon>Eukaryota</taxon>
        <taxon>Fungi</taxon>
        <taxon>Fungi incertae sedis</taxon>
        <taxon>Mucoromycota</taxon>
        <taxon>Glomeromycotina</taxon>
        <taxon>Glomeromycetes</taxon>
        <taxon>Diversisporales</taxon>
        <taxon>Acaulosporaceae</taxon>
        <taxon>Acaulospora</taxon>
    </lineage>
</organism>
<proteinExistence type="predicted"/>
<keyword evidence="2" id="KW-1185">Reference proteome</keyword>
<dbReference type="Proteomes" id="UP000789525">
    <property type="component" value="Unassembled WGS sequence"/>
</dbReference>
<name>A0ACA9KM75_9GLOM</name>
<comment type="caution">
    <text evidence="1">The sequence shown here is derived from an EMBL/GenBank/DDBJ whole genome shotgun (WGS) entry which is preliminary data.</text>
</comment>
<dbReference type="EMBL" id="CAJVPT010002295">
    <property type="protein sequence ID" value="CAG8478626.1"/>
    <property type="molecule type" value="Genomic_DNA"/>
</dbReference>
<evidence type="ECO:0000313" key="1">
    <source>
        <dbReference type="EMBL" id="CAG8478626.1"/>
    </source>
</evidence>
<gene>
    <name evidence="1" type="ORF">ACOLOM_LOCUS1898</name>
</gene>
<accession>A0ACA9KM75</accession>
<protein>
    <submittedName>
        <fullName evidence="1">5920_t:CDS:1</fullName>
    </submittedName>
</protein>
<reference evidence="1" key="1">
    <citation type="submission" date="2021-06" db="EMBL/GenBank/DDBJ databases">
        <authorList>
            <person name="Kallberg Y."/>
            <person name="Tangrot J."/>
            <person name="Rosling A."/>
        </authorList>
    </citation>
    <scope>NUCLEOTIDE SEQUENCE</scope>
    <source>
        <strain evidence="1">CL356</strain>
    </source>
</reference>
<sequence>MSEIDPPTKETRDESSSARMGEIIVLNVGGVKYETYRSTLTAYPDTFLGAMFQERNQEMVHPINGSNEYFIDRDGRVSITRQELEQELNFFQIPFPSPSSPPKNSKSKLSYGSKSISEQINQFVKTVKHIIELIEKESRQQFLLKRHLEIQIFLKFKSNRSEVDYYVALYNGNEFLLDNQNIRGLTMGYILLEEFGDDIGEHLKKFFPDLSWNITKETIVQILTPGVAWLTPGDEISTIISTIPITNPLSLINGSEKPRKAAQDLEIQALEVYEKFKSPQTRTFKRMSNFFGRKREKQIIEEILHGDPRWIVVSGARSTGKTALLREILTDDKYHVIQFDLRIPGFADLRSFTAELASRMETFFLQVSNYQPPQARDRYRVIEDQAIGIKRFRLEGPESFEKKNSLQQAQNSTPNNDVKFAATSTNRSDLAKLLEKFQEGLFLYHQVHDEAARNEKGHLREKRRQIPVIFIDDAHKLKILIHDGEALQILFDAMTVLTTKNKLCQIIHSTSNGLYERLLEQGRKGTPVN</sequence>